<dbReference type="GO" id="GO:0008234">
    <property type="term" value="F:cysteine-type peptidase activity"/>
    <property type="evidence" value="ECO:0007669"/>
    <property type="project" value="InterPro"/>
</dbReference>
<dbReference type="EMBL" id="CP031124">
    <property type="protein sequence ID" value="AXF85751.1"/>
    <property type="molecule type" value="Genomic_DNA"/>
</dbReference>
<comment type="similarity">
    <text evidence="12">Belongs to the ABC transporter superfamily. Cyclolysin exporter (TC 3.A.1.109.2) family.</text>
</comment>
<dbReference type="PROSITE" id="PS00211">
    <property type="entry name" value="ABC_TRANSPORTER_1"/>
    <property type="match status" value="1"/>
</dbReference>
<dbReference type="GO" id="GO:0005886">
    <property type="term" value="C:plasma membrane"/>
    <property type="evidence" value="ECO:0007669"/>
    <property type="project" value="UniProtKB-SubCell"/>
</dbReference>
<dbReference type="PANTHER" id="PTHR24221:SF606">
    <property type="entry name" value="COLICIN V SECRETION-PROCESSING ATP-BINDING PROTEIN"/>
    <property type="match status" value="1"/>
</dbReference>
<dbReference type="GO" id="GO:0031640">
    <property type="term" value="P:killing of cells of another organism"/>
    <property type="evidence" value="ECO:0007669"/>
    <property type="project" value="UniProtKB-KW"/>
</dbReference>
<evidence type="ECO:0000256" key="3">
    <source>
        <dbReference type="ARBA" id="ARBA00022475"/>
    </source>
</evidence>
<dbReference type="CDD" id="cd02419">
    <property type="entry name" value="Peptidase_C39C"/>
    <property type="match status" value="1"/>
</dbReference>
<reference evidence="19" key="1">
    <citation type="submission" date="2018-07" db="EMBL/GenBank/DDBJ databases">
        <authorList>
            <person name="Kim H."/>
        </authorList>
    </citation>
    <scope>NUCLEOTIDE SEQUENCE [LARGE SCALE GENOMIC DNA]</scope>
    <source>
        <strain evidence="19">F02</strain>
    </source>
</reference>
<dbReference type="CDD" id="cd03246">
    <property type="entry name" value="ABCC_Protease_Secretion"/>
    <property type="match status" value="1"/>
</dbReference>
<keyword evidence="10 14" id="KW-0472">Membrane</keyword>
<dbReference type="InterPro" id="IPR033838">
    <property type="entry name" value="CvaB_peptidase"/>
</dbReference>
<feature type="transmembrane region" description="Helical" evidence="14">
    <location>
        <begin position="302"/>
        <end position="323"/>
    </location>
</feature>
<feature type="domain" description="Peptidase C39" evidence="17">
    <location>
        <begin position="20"/>
        <end position="139"/>
    </location>
</feature>
<feature type="transmembrane region" description="Helical" evidence="14">
    <location>
        <begin position="395"/>
        <end position="413"/>
    </location>
</feature>
<dbReference type="SMART" id="SM00382">
    <property type="entry name" value="AAA"/>
    <property type="match status" value="1"/>
</dbReference>
<sequence length="698" mass="78344">MSVFKQLSFLGEPRLPVVLQTENAECGLACMAMVSSYHGFVTDLASLRARFSISTRGVSLDDLMNMSERMNMDAQAMRLELDELDQLPTPCILHWDMNHFVVLKKVKGNKVEIHDPARGHVVLSMDEVSGHFTGVALVATPNIRFEQKIEKQNVKLSQLVGQVQGLKSSLLKIFGLAVVLELFALVMPLLNQLVLDQVLVSQDRELLTILGIGFLLLTVTQVSIKLLRSWAVIYMSTTFNLQWASNVFSHLIRLPVSWFEKRHLGDVISRFHSVNGIEKLITTQLVEAVLDGLMTVGTLAMMLFYSPMLAMVAVLALLFYIVLRWFHYSHLRLETENQMVFASKVESFLIETLRGIQSIKLFNALTERKSHWFNLEVDRRNADLKIQKVQMISQAFNGLIFGVEAIVIMWLGASLVMDGALSVGMLFAVLSYKAQFSSRAANLVDQYIALRMMRVQTERLADIVLTEREDTHAKVSGFLKLKPTIELRNVSFRYDDQSAWVLKGCSFKIQEGESVAIIGPSGCGKTTLVKILLGLLKPQEGEVLYGGLDINKMGLDNYRERVATVMQDDSLFAGSILENITFFSRTPSIERVEEAAYLAALHDDIVDMPMAYNTLIGDMGTSLSGGQKQRLLLARALYRQPEVLLLDEATSHLDGGNEMKVNEAVSRLDLTRIFVAHRESTIRMAQRVIQLDHGQVLQ</sequence>
<dbReference type="SUPFAM" id="SSF90123">
    <property type="entry name" value="ABC transporter transmembrane region"/>
    <property type="match status" value="1"/>
</dbReference>
<dbReference type="InterPro" id="IPR036640">
    <property type="entry name" value="ABC1_TM_sf"/>
</dbReference>
<keyword evidence="6" id="KW-0354">Hemolysis</keyword>
<evidence type="ECO:0000256" key="11">
    <source>
        <dbReference type="ARBA" id="ARBA00055355"/>
    </source>
</evidence>
<keyword evidence="19" id="KW-1185">Reference proteome</keyword>
<dbReference type="Gene3D" id="3.90.70.10">
    <property type="entry name" value="Cysteine proteinases"/>
    <property type="match status" value="1"/>
</dbReference>
<evidence type="ECO:0000256" key="9">
    <source>
        <dbReference type="ARBA" id="ARBA00022989"/>
    </source>
</evidence>
<dbReference type="KEGG" id="hyf:DTO96_101487"/>
<evidence type="ECO:0000256" key="8">
    <source>
        <dbReference type="ARBA" id="ARBA00022840"/>
    </source>
</evidence>
<evidence type="ECO:0000256" key="2">
    <source>
        <dbReference type="ARBA" id="ARBA00022448"/>
    </source>
</evidence>
<evidence type="ECO:0000256" key="4">
    <source>
        <dbReference type="ARBA" id="ARBA00022519"/>
    </source>
</evidence>
<accession>A0A345DBL3</accession>
<dbReference type="PROSITE" id="PS50893">
    <property type="entry name" value="ABC_TRANSPORTER_2"/>
    <property type="match status" value="1"/>
</dbReference>
<evidence type="ECO:0000256" key="5">
    <source>
        <dbReference type="ARBA" id="ARBA00022692"/>
    </source>
</evidence>
<dbReference type="InterPro" id="IPR003593">
    <property type="entry name" value="AAA+_ATPase"/>
</dbReference>
<dbReference type="InterPro" id="IPR003439">
    <property type="entry name" value="ABC_transporter-like_ATP-bd"/>
</dbReference>
<organism evidence="18 19">
    <name type="scientific">Ephemeroptericola cinctiostellae</name>
    <dbReference type="NCBI Taxonomy" id="2268024"/>
    <lineage>
        <taxon>Bacteria</taxon>
        <taxon>Pseudomonadati</taxon>
        <taxon>Pseudomonadota</taxon>
        <taxon>Betaproteobacteria</taxon>
        <taxon>Burkholderiales</taxon>
        <taxon>Burkholderiaceae</taxon>
        <taxon>Ephemeroptericola</taxon>
    </lineage>
</organism>
<keyword evidence="6" id="KW-0204">Cytolysis</keyword>
<dbReference type="GO" id="GO:0034040">
    <property type="term" value="F:ATPase-coupled lipid transmembrane transporter activity"/>
    <property type="evidence" value="ECO:0007669"/>
    <property type="project" value="TreeGrafter"/>
</dbReference>
<name>A0A345DBL3_9BURK</name>
<dbReference type="GO" id="GO:0140359">
    <property type="term" value="F:ABC-type transporter activity"/>
    <property type="evidence" value="ECO:0007669"/>
    <property type="project" value="InterPro"/>
</dbReference>
<keyword evidence="9 14" id="KW-1133">Transmembrane helix</keyword>
<dbReference type="GO" id="GO:0016887">
    <property type="term" value="F:ATP hydrolysis activity"/>
    <property type="evidence" value="ECO:0007669"/>
    <property type="project" value="InterPro"/>
</dbReference>
<dbReference type="OrthoDB" id="8554730at2"/>
<dbReference type="Pfam" id="PF03412">
    <property type="entry name" value="Peptidase_C39"/>
    <property type="match status" value="1"/>
</dbReference>
<proteinExistence type="inferred from homology"/>
<dbReference type="PROSITE" id="PS50929">
    <property type="entry name" value="ABC_TM1F"/>
    <property type="match status" value="1"/>
</dbReference>
<evidence type="ECO:0000313" key="19">
    <source>
        <dbReference type="Proteomes" id="UP000252182"/>
    </source>
</evidence>
<dbReference type="PANTHER" id="PTHR24221">
    <property type="entry name" value="ATP-BINDING CASSETTE SUB-FAMILY B"/>
    <property type="match status" value="1"/>
</dbReference>
<evidence type="ECO:0000256" key="7">
    <source>
        <dbReference type="ARBA" id="ARBA00022741"/>
    </source>
</evidence>
<keyword evidence="3" id="KW-1003">Cell membrane</keyword>
<keyword evidence="2" id="KW-0813">Transport</keyword>
<dbReference type="CDD" id="cd18567">
    <property type="entry name" value="ABC_6TM_CvaB_RaxB_like"/>
    <property type="match status" value="1"/>
</dbReference>
<feature type="domain" description="ABC transporter" evidence="15">
    <location>
        <begin position="485"/>
        <end position="698"/>
    </location>
</feature>
<dbReference type="InterPro" id="IPR011527">
    <property type="entry name" value="ABC1_TM_dom"/>
</dbReference>
<evidence type="ECO:0000259" key="16">
    <source>
        <dbReference type="PROSITE" id="PS50929"/>
    </source>
</evidence>
<comment type="subcellular location">
    <subcellularLocation>
        <location evidence="1">Cell membrane</location>
        <topology evidence="1">Multi-pass membrane protein</topology>
    </subcellularLocation>
</comment>
<feature type="domain" description="ABC transmembrane type-1" evidence="16">
    <location>
        <begin position="173"/>
        <end position="452"/>
    </location>
</feature>
<evidence type="ECO:0000313" key="18">
    <source>
        <dbReference type="EMBL" id="AXF85751.1"/>
    </source>
</evidence>
<dbReference type="GO" id="GO:0006508">
    <property type="term" value="P:proteolysis"/>
    <property type="evidence" value="ECO:0007669"/>
    <property type="project" value="InterPro"/>
</dbReference>
<keyword evidence="7" id="KW-0547">Nucleotide-binding</keyword>
<comment type="function">
    <text evidence="11">Involved in the export of calmodulin-sensitive adenylate cyclase-hemolysin (cyclolysin).</text>
</comment>
<dbReference type="RefSeq" id="WP_114562911.1">
    <property type="nucleotide sequence ID" value="NZ_CP031124.1"/>
</dbReference>
<evidence type="ECO:0000256" key="14">
    <source>
        <dbReference type="SAM" id="Phobius"/>
    </source>
</evidence>
<protein>
    <recommendedName>
        <fullName evidence="13">Cyclolysin secretion/processing ATP-binding protein CyaB</fullName>
    </recommendedName>
</protein>
<dbReference type="PROSITE" id="PS50990">
    <property type="entry name" value="PEPTIDASE_C39"/>
    <property type="match status" value="1"/>
</dbReference>
<dbReference type="Pfam" id="PF00005">
    <property type="entry name" value="ABC_tran"/>
    <property type="match status" value="1"/>
</dbReference>
<keyword evidence="8 18" id="KW-0067">ATP-binding</keyword>
<dbReference type="InterPro" id="IPR017871">
    <property type="entry name" value="ABC_transporter-like_CS"/>
</dbReference>
<evidence type="ECO:0000259" key="15">
    <source>
        <dbReference type="PROSITE" id="PS50893"/>
    </source>
</evidence>
<feature type="transmembrane region" description="Helical" evidence="14">
    <location>
        <begin position="173"/>
        <end position="194"/>
    </location>
</feature>
<dbReference type="InterPro" id="IPR027417">
    <property type="entry name" value="P-loop_NTPase"/>
</dbReference>
<evidence type="ECO:0000256" key="13">
    <source>
        <dbReference type="ARBA" id="ARBA00072252"/>
    </source>
</evidence>
<dbReference type="AlphaFoldDB" id="A0A345DBL3"/>
<dbReference type="GO" id="GO:0005524">
    <property type="term" value="F:ATP binding"/>
    <property type="evidence" value="ECO:0007669"/>
    <property type="project" value="UniProtKB-KW"/>
</dbReference>
<feature type="transmembrane region" description="Helical" evidence="14">
    <location>
        <begin position="206"/>
        <end position="224"/>
    </location>
</feature>
<dbReference type="Gene3D" id="3.40.50.300">
    <property type="entry name" value="P-loop containing nucleotide triphosphate hydrolases"/>
    <property type="match status" value="1"/>
</dbReference>
<evidence type="ECO:0000256" key="10">
    <source>
        <dbReference type="ARBA" id="ARBA00023136"/>
    </source>
</evidence>
<evidence type="ECO:0000259" key="17">
    <source>
        <dbReference type="PROSITE" id="PS50990"/>
    </source>
</evidence>
<dbReference type="InterPro" id="IPR005074">
    <property type="entry name" value="Peptidase_C39"/>
</dbReference>
<evidence type="ECO:0000256" key="6">
    <source>
        <dbReference type="ARBA" id="ARBA00022735"/>
    </source>
</evidence>
<keyword evidence="5 14" id="KW-0812">Transmembrane</keyword>
<gene>
    <name evidence="18" type="primary">hlyB</name>
    <name evidence="18" type="ORF">DTO96_101487</name>
</gene>
<dbReference type="SUPFAM" id="SSF52540">
    <property type="entry name" value="P-loop containing nucleoside triphosphate hydrolases"/>
    <property type="match status" value="1"/>
</dbReference>
<dbReference type="Pfam" id="PF00664">
    <property type="entry name" value="ABC_membrane"/>
    <property type="match status" value="1"/>
</dbReference>
<evidence type="ECO:0000256" key="1">
    <source>
        <dbReference type="ARBA" id="ARBA00004651"/>
    </source>
</evidence>
<evidence type="ECO:0000256" key="12">
    <source>
        <dbReference type="ARBA" id="ARBA00061173"/>
    </source>
</evidence>
<dbReference type="Gene3D" id="1.20.1560.10">
    <property type="entry name" value="ABC transporter type 1, transmembrane domain"/>
    <property type="match status" value="1"/>
</dbReference>
<dbReference type="InterPro" id="IPR039421">
    <property type="entry name" value="Type_1_exporter"/>
</dbReference>
<dbReference type="Proteomes" id="UP000252182">
    <property type="component" value="Chromosome"/>
</dbReference>
<dbReference type="FunFam" id="3.40.50.300:FF:000299">
    <property type="entry name" value="ABC transporter ATP-binding protein/permease"/>
    <property type="match status" value="1"/>
</dbReference>
<keyword evidence="4" id="KW-0997">Cell inner membrane</keyword>